<dbReference type="Gene3D" id="3.40.30.10">
    <property type="entry name" value="Glutaredoxin"/>
    <property type="match status" value="1"/>
</dbReference>
<evidence type="ECO:0000259" key="1">
    <source>
        <dbReference type="Pfam" id="PF01323"/>
    </source>
</evidence>
<dbReference type="Proteomes" id="UP001589628">
    <property type="component" value="Unassembled WGS sequence"/>
</dbReference>
<dbReference type="SUPFAM" id="SSF52833">
    <property type="entry name" value="Thioredoxin-like"/>
    <property type="match status" value="1"/>
</dbReference>
<protein>
    <submittedName>
        <fullName evidence="2">DsbA family oxidoreductase</fullName>
    </submittedName>
</protein>
<dbReference type="CDD" id="cd03024">
    <property type="entry name" value="DsbA_FrnE"/>
    <property type="match status" value="1"/>
</dbReference>
<organism evidence="2 3">
    <name type="scientific">Balneatrix alpica</name>
    <dbReference type="NCBI Taxonomy" id="75684"/>
    <lineage>
        <taxon>Bacteria</taxon>
        <taxon>Pseudomonadati</taxon>
        <taxon>Pseudomonadota</taxon>
        <taxon>Gammaproteobacteria</taxon>
        <taxon>Oceanospirillales</taxon>
        <taxon>Balneatrichaceae</taxon>
        <taxon>Balneatrix</taxon>
    </lineage>
</organism>
<accession>A0ABV5Z9C1</accession>
<keyword evidence="3" id="KW-1185">Reference proteome</keyword>
<gene>
    <name evidence="2" type="ORF">ACFFLH_05605</name>
</gene>
<dbReference type="Pfam" id="PF01323">
    <property type="entry name" value="DSBA"/>
    <property type="match status" value="1"/>
</dbReference>
<evidence type="ECO:0000313" key="3">
    <source>
        <dbReference type="Proteomes" id="UP001589628"/>
    </source>
</evidence>
<dbReference type="InterPro" id="IPR001853">
    <property type="entry name" value="DSBA-like_thioredoxin_dom"/>
</dbReference>
<reference evidence="2 3" key="1">
    <citation type="submission" date="2024-09" db="EMBL/GenBank/DDBJ databases">
        <authorList>
            <person name="Sun Q."/>
            <person name="Mori K."/>
        </authorList>
    </citation>
    <scope>NUCLEOTIDE SEQUENCE [LARGE SCALE GENOMIC DNA]</scope>
    <source>
        <strain evidence="2 3">ATCC 51285</strain>
    </source>
</reference>
<dbReference type="EMBL" id="JBHLZN010000001">
    <property type="protein sequence ID" value="MFB9885879.1"/>
    <property type="molecule type" value="Genomic_DNA"/>
</dbReference>
<proteinExistence type="predicted"/>
<sequence length="213" mass="23863">MTTLRIDLVSDVVCPWCYLGARRLMQALEHTRVNYELHWQPFQLNPDMDDAGQDLQEHLSAKYGSTVRQSAEIRGRLTGLGEAVGAAFNFYPQMRIYNTRQAHELLAWAAEQGGQTELAMALFAAYFEQEKALNEPQVLLDAAAQAGLDVTEAAQVLASGRYQAKVEEQSQFWPQQGINGVPAFIFQNKYLVSGAQEVDSLIQVLEQLREEIA</sequence>
<comment type="caution">
    <text evidence="2">The sequence shown here is derived from an EMBL/GenBank/DDBJ whole genome shotgun (WGS) entry which is preliminary data.</text>
</comment>
<name>A0ABV5Z9C1_9GAMM</name>
<evidence type="ECO:0000313" key="2">
    <source>
        <dbReference type="EMBL" id="MFB9885879.1"/>
    </source>
</evidence>
<dbReference type="PANTHER" id="PTHR13887:SF41">
    <property type="entry name" value="THIOREDOXIN SUPERFAMILY PROTEIN"/>
    <property type="match status" value="1"/>
</dbReference>
<dbReference type="RefSeq" id="WP_035461674.1">
    <property type="nucleotide sequence ID" value="NZ_JBHLZN010000001.1"/>
</dbReference>
<dbReference type="InterPro" id="IPR036249">
    <property type="entry name" value="Thioredoxin-like_sf"/>
</dbReference>
<feature type="domain" description="DSBA-like thioredoxin" evidence="1">
    <location>
        <begin position="6"/>
        <end position="204"/>
    </location>
</feature>
<dbReference type="PANTHER" id="PTHR13887">
    <property type="entry name" value="GLUTATHIONE S-TRANSFERASE KAPPA"/>
    <property type="match status" value="1"/>
</dbReference>